<comment type="caution">
    <text evidence="12">The sequence shown here is derived from an EMBL/GenBank/DDBJ whole genome shotgun (WGS) entry which is preliminary data.</text>
</comment>
<evidence type="ECO:0000256" key="1">
    <source>
        <dbReference type="ARBA" id="ARBA00022478"/>
    </source>
</evidence>
<dbReference type="SUPFAM" id="SSF57783">
    <property type="entry name" value="Zinc beta-ribbon"/>
    <property type="match status" value="1"/>
</dbReference>
<keyword evidence="6" id="KW-0479">Metal-binding</keyword>
<dbReference type="GO" id="GO:0006269">
    <property type="term" value="P:DNA replication, synthesis of primer"/>
    <property type="evidence" value="ECO:0007669"/>
    <property type="project" value="UniProtKB-KW"/>
</dbReference>
<keyword evidence="8" id="KW-0862">Zinc</keyword>
<evidence type="ECO:0000256" key="2">
    <source>
        <dbReference type="ARBA" id="ARBA00022515"/>
    </source>
</evidence>
<evidence type="ECO:0000256" key="4">
    <source>
        <dbReference type="ARBA" id="ARBA00022695"/>
    </source>
</evidence>
<dbReference type="GO" id="GO:0000428">
    <property type="term" value="C:DNA-directed RNA polymerase complex"/>
    <property type="evidence" value="ECO:0007669"/>
    <property type="project" value="UniProtKB-KW"/>
</dbReference>
<gene>
    <name evidence="12" type="ORF">AW736_02070</name>
</gene>
<feature type="domain" description="Zinc finger CHC2-type" evidence="10">
    <location>
        <begin position="35"/>
        <end position="91"/>
    </location>
</feature>
<dbReference type="InterPro" id="IPR037068">
    <property type="entry name" value="DNA_primase_core_N_sf"/>
</dbReference>
<organism evidence="12 13">
    <name type="scientific">Termitidicoccus mucosus</name>
    <dbReference type="NCBI Taxonomy" id="1184151"/>
    <lineage>
        <taxon>Bacteria</taxon>
        <taxon>Pseudomonadati</taxon>
        <taxon>Verrucomicrobiota</taxon>
        <taxon>Opitutia</taxon>
        <taxon>Opitutales</taxon>
        <taxon>Opitutaceae</taxon>
        <taxon>Termitidicoccus</taxon>
    </lineage>
</organism>
<dbReference type="PANTHER" id="PTHR30313">
    <property type="entry name" value="DNA PRIMASE"/>
    <property type="match status" value="1"/>
</dbReference>
<dbReference type="GO" id="GO:0003677">
    <property type="term" value="F:DNA binding"/>
    <property type="evidence" value="ECO:0007669"/>
    <property type="project" value="InterPro"/>
</dbReference>
<dbReference type="SUPFAM" id="SSF56731">
    <property type="entry name" value="DNA primase core"/>
    <property type="match status" value="1"/>
</dbReference>
<dbReference type="GO" id="GO:1990077">
    <property type="term" value="C:primosome complex"/>
    <property type="evidence" value="ECO:0007669"/>
    <property type="project" value="UniProtKB-KW"/>
</dbReference>
<keyword evidence="7" id="KW-0863">Zinc-finger</keyword>
<evidence type="ECO:0000256" key="9">
    <source>
        <dbReference type="ARBA" id="ARBA00023163"/>
    </source>
</evidence>
<dbReference type="Gene3D" id="3.90.980.10">
    <property type="entry name" value="DNA primase, catalytic core, N-terminal domain"/>
    <property type="match status" value="1"/>
</dbReference>
<name>A0A178IPG0_9BACT</name>
<dbReference type="GO" id="GO:0008270">
    <property type="term" value="F:zinc ion binding"/>
    <property type="evidence" value="ECO:0007669"/>
    <property type="project" value="UniProtKB-KW"/>
</dbReference>
<dbReference type="SMART" id="SM00493">
    <property type="entry name" value="TOPRIM"/>
    <property type="match status" value="1"/>
</dbReference>
<evidence type="ECO:0000313" key="12">
    <source>
        <dbReference type="EMBL" id="OAM91608.1"/>
    </source>
</evidence>
<dbReference type="InterPro" id="IPR013264">
    <property type="entry name" value="DNAG_N"/>
</dbReference>
<dbReference type="STRING" id="1184151.AW736_02070"/>
<proteinExistence type="predicted"/>
<evidence type="ECO:0000313" key="13">
    <source>
        <dbReference type="Proteomes" id="UP000078486"/>
    </source>
</evidence>
<keyword evidence="3" id="KW-0808">Transferase</keyword>
<dbReference type="OrthoDB" id="9803773at2"/>
<dbReference type="RefSeq" id="WP_068768622.1">
    <property type="nucleotide sequence ID" value="NZ_CP109796.1"/>
</dbReference>
<dbReference type="Pfam" id="PF01807">
    <property type="entry name" value="Zn_ribbon_DnaG"/>
    <property type="match status" value="1"/>
</dbReference>
<evidence type="ECO:0000256" key="5">
    <source>
        <dbReference type="ARBA" id="ARBA00022705"/>
    </source>
</evidence>
<dbReference type="InterPro" id="IPR006171">
    <property type="entry name" value="TOPRIM_dom"/>
</dbReference>
<dbReference type="PANTHER" id="PTHR30313:SF2">
    <property type="entry name" value="DNA PRIMASE"/>
    <property type="match status" value="1"/>
</dbReference>
<dbReference type="AlphaFoldDB" id="A0A178IPG0"/>
<dbReference type="CDD" id="cd03364">
    <property type="entry name" value="TOPRIM_DnaG_primases"/>
    <property type="match status" value="1"/>
</dbReference>
<keyword evidence="4" id="KW-0548">Nucleotidyltransferase</keyword>
<protein>
    <recommendedName>
        <fullName evidence="14">DNA primase</fullName>
    </recommendedName>
</protein>
<evidence type="ECO:0000256" key="6">
    <source>
        <dbReference type="ARBA" id="ARBA00022723"/>
    </source>
</evidence>
<dbReference type="SMART" id="SM00400">
    <property type="entry name" value="ZnF_CHCC"/>
    <property type="match status" value="1"/>
</dbReference>
<dbReference type="Pfam" id="PF08275">
    <property type="entry name" value="DNAG_N"/>
    <property type="match status" value="1"/>
</dbReference>
<evidence type="ECO:0000259" key="10">
    <source>
        <dbReference type="SMART" id="SM00400"/>
    </source>
</evidence>
<dbReference type="InterPro" id="IPR050219">
    <property type="entry name" value="DnaG_primase"/>
</dbReference>
<dbReference type="InterPro" id="IPR036977">
    <property type="entry name" value="DNA_primase_Znf_CHC2"/>
</dbReference>
<feature type="domain" description="Toprim" evidence="11">
    <location>
        <begin position="270"/>
        <end position="341"/>
    </location>
</feature>
<evidence type="ECO:0008006" key="14">
    <source>
        <dbReference type="Google" id="ProtNLM"/>
    </source>
</evidence>
<keyword evidence="13" id="KW-1185">Reference proteome</keyword>
<keyword evidence="5" id="KW-0235">DNA replication</keyword>
<dbReference type="Gene3D" id="3.90.580.10">
    <property type="entry name" value="Zinc finger, CHC2-type domain"/>
    <property type="match status" value="1"/>
</dbReference>
<dbReference type="EMBL" id="LRRQ01000018">
    <property type="protein sequence ID" value="OAM91608.1"/>
    <property type="molecule type" value="Genomic_DNA"/>
</dbReference>
<keyword evidence="1" id="KW-0240">DNA-directed RNA polymerase</keyword>
<dbReference type="Pfam" id="PF13155">
    <property type="entry name" value="Toprim_2"/>
    <property type="match status" value="1"/>
</dbReference>
<reference evidence="12 13" key="1">
    <citation type="submission" date="2016-01" db="EMBL/GenBank/DDBJ databases">
        <title>High potential of lignocellulose degradation of a new Verrucomicrobia species.</title>
        <authorList>
            <person name="Wang Y."/>
            <person name="Shi Y."/>
            <person name="Qiu Z."/>
            <person name="Liu S."/>
            <person name="Yang H."/>
        </authorList>
    </citation>
    <scope>NUCLEOTIDE SEQUENCE [LARGE SCALE GENOMIC DNA]</scope>
    <source>
        <strain evidence="12 13">TSB47</strain>
    </source>
</reference>
<evidence type="ECO:0000259" key="11">
    <source>
        <dbReference type="SMART" id="SM00493"/>
    </source>
</evidence>
<dbReference type="Proteomes" id="UP000078486">
    <property type="component" value="Unassembled WGS sequence"/>
</dbReference>
<sequence>MAKIKKEFLQTLKSAADIATIASRYTKMSQKGADWWGRCPFPDHQETHPSFKVSPSRGNFKCFGCGKAGDAVELIMALENTGFQEAVEIAAQSAGLPVEFENGLSGDTPKSLRSRLFETHEILQSWFKEQINRPENRPARDYIRKSRNFSLETIRARGFGFAPHNLSLEPWNLIVERFGAETAGASGLFYKTKAPGAPGMLRWSGRLMLPLPDAQGRVCAFIGRVIPGAQDNPSHCEAKYITSSNTPIYNKKSYLYNWHEALKNPPPDYLRHILVEGNLDAIRCSSLGFKHTFAAQGTEISEEQVRLLASLPRGILCLFDGDAPGLNAAFKLVPLCLKSCLDMRFARLNRSDPDTLFRGLHKEIAAGILQKLHQDSLSPVEFAVRHLQQLQQNPAAPQQIQNIVSQITSWLAASPFHTLVINCIHELAALLQLDPAPIWEDFKQNLRLHAPPDLPGTPPEILQIDTSRQRLQTLLDHGQNPEFAPMETLFLKITGNTVLPTSEALNIIMKTKQGCDTILAHKDLLSLREISRIEEFIQTCNRLLKDFPAQPAPAETG</sequence>
<dbReference type="GO" id="GO:0005737">
    <property type="term" value="C:cytoplasm"/>
    <property type="evidence" value="ECO:0007669"/>
    <property type="project" value="TreeGrafter"/>
</dbReference>
<dbReference type="InterPro" id="IPR034151">
    <property type="entry name" value="TOPRIM_DnaG_bac"/>
</dbReference>
<evidence type="ECO:0000256" key="7">
    <source>
        <dbReference type="ARBA" id="ARBA00022771"/>
    </source>
</evidence>
<evidence type="ECO:0000256" key="8">
    <source>
        <dbReference type="ARBA" id="ARBA00022833"/>
    </source>
</evidence>
<keyword evidence="9" id="KW-0804">Transcription</keyword>
<dbReference type="InterPro" id="IPR002694">
    <property type="entry name" value="Znf_CHC2"/>
</dbReference>
<keyword evidence="2" id="KW-0639">Primosome</keyword>
<accession>A0A178IPG0</accession>
<evidence type="ECO:0000256" key="3">
    <source>
        <dbReference type="ARBA" id="ARBA00022679"/>
    </source>
</evidence>
<dbReference type="GO" id="GO:0003899">
    <property type="term" value="F:DNA-directed RNA polymerase activity"/>
    <property type="evidence" value="ECO:0007669"/>
    <property type="project" value="InterPro"/>
</dbReference>
<dbReference type="Gene3D" id="3.40.1360.10">
    <property type="match status" value="1"/>
</dbReference>